<comment type="caution">
    <text evidence="1">The sequence shown here is derived from an EMBL/GenBank/DDBJ whole genome shotgun (WGS) entry which is preliminary data.</text>
</comment>
<dbReference type="EMBL" id="CAIIXF020000003">
    <property type="protein sequence ID" value="CAH1778904.1"/>
    <property type="molecule type" value="Genomic_DNA"/>
</dbReference>
<evidence type="ECO:0000313" key="2">
    <source>
        <dbReference type="Proteomes" id="UP000749559"/>
    </source>
</evidence>
<reference evidence="1" key="1">
    <citation type="submission" date="2022-03" db="EMBL/GenBank/DDBJ databases">
        <authorList>
            <person name="Martin C."/>
        </authorList>
    </citation>
    <scope>NUCLEOTIDE SEQUENCE</scope>
</reference>
<organism evidence="1 2">
    <name type="scientific">Owenia fusiformis</name>
    <name type="common">Polychaete worm</name>
    <dbReference type="NCBI Taxonomy" id="6347"/>
    <lineage>
        <taxon>Eukaryota</taxon>
        <taxon>Metazoa</taxon>
        <taxon>Spiralia</taxon>
        <taxon>Lophotrochozoa</taxon>
        <taxon>Annelida</taxon>
        <taxon>Polychaeta</taxon>
        <taxon>Sedentaria</taxon>
        <taxon>Canalipalpata</taxon>
        <taxon>Sabellida</taxon>
        <taxon>Oweniida</taxon>
        <taxon>Oweniidae</taxon>
        <taxon>Owenia</taxon>
    </lineage>
</organism>
<dbReference type="AlphaFoldDB" id="A0A8J1UVS2"/>
<gene>
    <name evidence="1" type="ORF">OFUS_LOCUS5764</name>
</gene>
<protein>
    <submittedName>
        <fullName evidence="1">Uncharacterized protein</fullName>
    </submittedName>
</protein>
<sequence length="161" mass="16960">RFMSVKKGYSHFSGFAVAVFMSLLTSIVLVVISFLIPTEPNALFILTGCLVLITTLLTTLLILTSKVIIIAKGGGPLYMKLFSPIGAAFGFLETVAGEGQLPGLGAAKSLNMPEVALAAGKIELSDRKSVLDNADHHHDKGGHLNVGGSDLINGYDLEECS</sequence>
<accession>A0A8J1UVS2</accession>
<evidence type="ECO:0000313" key="1">
    <source>
        <dbReference type="EMBL" id="CAH1778904.1"/>
    </source>
</evidence>
<keyword evidence="2" id="KW-1185">Reference proteome</keyword>
<proteinExistence type="predicted"/>
<dbReference type="Proteomes" id="UP000749559">
    <property type="component" value="Unassembled WGS sequence"/>
</dbReference>
<feature type="non-terminal residue" evidence="1">
    <location>
        <position position="1"/>
    </location>
</feature>
<name>A0A8J1UVS2_OWEFU</name>